<dbReference type="Pfam" id="PF12833">
    <property type="entry name" value="HTH_18"/>
    <property type="match status" value="1"/>
</dbReference>
<dbReference type="Gene3D" id="1.10.10.60">
    <property type="entry name" value="Homeodomain-like"/>
    <property type="match status" value="1"/>
</dbReference>
<dbReference type="RefSeq" id="WP_224079392.1">
    <property type="nucleotide sequence ID" value="NZ_CAJZAI010000003.1"/>
</dbReference>
<keyword evidence="2" id="KW-0804">Transcription</keyword>
<feature type="domain" description="HTH araC/xylS-type" evidence="3">
    <location>
        <begin position="7"/>
        <end position="54"/>
    </location>
</feature>
<reference evidence="4 5" key="1">
    <citation type="submission" date="2021-08" db="EMBL/GenBank/DDBJ databases">
        <authorList>
            <person name="Peeters C."/>
        </authorList>
    </citation>
    <scope>NUCLEOTIDE SEQUENCE [LARGE SCALE GENOMIC DNA]</scope>
    <source>
        <strain evidence="4 5">LMG 23992</strain>
    </source>
</reference>
<name>A0ABN7YEK1_9BURK</name>
<evidence type="ECO:0000259" key="3">
    <source>
        <dbReference type="PROSITE" id="PS01124"/>
    </source>
</evidence>
<dbReference type="SUPFAM" id="SSF46689">
    <property type="entry name" value="Homeodomain-like"/>
    <property type="match status" value="1"/>
</dbReference>
<organism evidence="4 5">
    <name type="scientific">Cupriavidus laharis</name>
    <dbReference type="NCBI Taxonomy" id="151654"/>
    <lineage>
        <taxon>Bacteria</taxon>
        <taxon>Pseudomonadati</taxon>
        <taxon>Pseudomonadota</taxon>
        <taxon>Betaproteobacteria</taxon>
        <taxon>Burkholderiales</taxon>
        <taxon>Burkholderiaceae</taxon>
        <taxon>Cupriavidus</taxon>
    </lineage>
</organism>
<dbReference type="InterPro" id="IPR018060">
    <property type="entry name" value="HTH_AraC"/>
</dbReference>
<keyword evidence="1" id="KW-0805">Transcription regulation</keyword>
<comment type="caution">
    <text evidence="4">The sequence shown here is derived from an EMBL/GenBank/DDBJ whole genome shotgun (WGS) entry which is preliminary data.</text>
</comment>
<evidence type="ECO:0000256" key="1">
    <source>
        <dbReference type="ARBA" id="ARBA00023015"/>
    </source>
</evidence>
<accession>A0ABN7YEK1</accession>
<dbReference type="PROSITE" id="PS01124">
    <property type="entry name" value="HTH_ARAC_FAMILY_2"/>
    <property type="match status" value="1"/>
</dbReference>
<proteinExistence type="predicted"/>
<gene>
    <name evidence="4" type="ORF">LMG23992_01743</name>
</gene>
<evidence type="ECO:0000313" key="4">
    <source>
        <dbReference type="EMBL" id="CAG9170701.1"/>
    </source>
</evidence>
<evidence type="ECO:0000256" key="2">
    <source>
        <dbReference type="ARBA" id="ARBA00023163"/>
    </source>
</evidence>
<dbReference type="Proteomes" id="UP000727654">
    <property type="component" value="Unassembled WGS sequence"/>
</dbReference>
<protein>
    <recommendedName>
        <fullName evidence="3">HTH araC/xylS-type domain-containing protein</fullName>
    </recommendedName>
</protein>
<dbReference type="InterPro" id="IPR009057">
    <property type="entry name" value="Homeodomain-like_sf"/>
</dbReference>
<keyword evidence="5" id="KW-1185">Reference proteome</keyword>
<sequence length="62" mass="6871">MGYCHGMDKAGRLLEASSLPIEEIAAQCGFASVQAFRSCWNKAQPMTPGEFRQARRGLRLAR</sequence>
<evidence type="ECO:0000313" key="5">
    <source>
        <dbReference type="Proteomes" id="UP000727654"/>
    </source>
</evidence>
<dbReference type="EMBL" id="CAJZAI010000003">
    <property type="protein sequence ID" value="CAG9170701.1"/>
    <property type="molecule type" value="Genomic_DNA"/>
</dbReference>